<dbReference type="AlphaFoldDB" id="M2R8W7"/>
<name>M2R8W7_CERS8</name>
<keyword evidence="1" id="KW-0732">Signal</keyword>
<accession>M2R8W7</accession>
<evidence type="ECO:0008006" key="4">
    <source>
        <dbReference type="Google" id="ProtNLM"/>
    </source>
</evidence>
<protein>
    <recommendedName>
        <fullName evidence="4">Ubiquitin 3 binding protein But2 C-terminal domain-containing protein</fullName>
    </recommendedName>
</protein>
<feature type="chain" id="PRO_5004024219" description="Ubiquitin 3 binding protein But2 C-terminal domain-containing protein" evidence="1">
    <location>
        <begin position="19"/>
        <end position="208"/>
    </location>
</feature>
<dbReference type="HOGENOM" id="CLU_111198_0_0_1"/>
<reference evidence="2 3" key="1">
    <citation type="journal article" date="2012" name="Proc. Natl. Acad. Sci. U.S.A.">
        <title>Comparative genomics of Ceriporiopsis subvermispora and Phanerochaete chrysosporium provide insight into selective ligninolysis.</title>
        <authorList>
            <person name="Fernandez-Fueyo E."/>
            <person name="Ruiz-Duenas F.J."/>
            <person name="Ferreira P."/>
            <person name="Floudas D."/>
            <person name="Hibbett D.S."/>
            <person name="Canessa P."/>
            <person name="Larrondo L.F."/>
            <person name="James T.Y."/>
            <person name="Seelenfreund D."/>
            <person name="Lobos S."/>
            <person name="Polanco R."/>
            <person name="Tello M."/>
            <person name="Honda Y."/>
            <person name="Watanabe T."/>
            <person name="Watanabe T."/>
            <person name="Ryu J.S."/>
            <person name="Kubicek C.P."/>
            <person name="Schmoll M."/>
            <person name="Gaskell J."/>
            <person name="Hammel K.E."/>
            <person name="St John F.J."/>
            <person name="Vanden Wymelenberg A."/>
            <person name="Sabat G."/>
            <person name="Splinter BonDurant S."/>
            <person name="Syed K."/>
            <person name="Yadav J.S."/>
            <person name="Doddapaneni H."/>
            <person name="Subramanian V."/>
            <person name="Lavin J.L."/>
            <person name="Oguiza J.A."/>
            <person name="Perez G."/>
            <person name="Pisabarro A.G."/>
            <person name="Ramirez L."/>
            <person name="Santoyo F."/>
            <person name="Master E."/>
            <person name="Coutinho P.M."/>
            <person name="Henrissat B."/>
            <person name="Lombard V."/>
            <person name="Magnuson J.K."/>
            <person name="Kuees U."/>
            <person name="Hori C."/>
            <person name="Igarashi K."/>
            <person name="Samejima M."/>
            <person name="Held B.W."/>
            <person name="Barry K.W."/>
            <person name="LaButti K.M."/>
            <person name="Lapidus A."/>
            <person name="Lindquist E.A."/>
            <person name="Lucas S.M."/>
            <person name="Riley R."/>
            <person name="Salamov A.A."/>
            <person name="Hoffmeister D."/>
            <person name="Schwenk D."/>
            <person name="Hadar Y."/>
            <person name="Yarden O."/>
            <person name="de Vries R.P."/>
            <person name="Wiebenga A."/>
            <person name="Stenlid J."/>
            <person name="Eastwood D."/>
            <person name="Grigoriev I.V."/>
            <person name="Berka R.M."/>
            <person name="Blanchette R.A."/>
            <person name="Kersten P."/>
            <person name="Martinez A.T."/>
            <person name="Vicuna R."/>
            <person name="Cullen D."/>
        </authorList>
    </citation>
    <scope>NUCLEOTIDE SEQUENCE [LARGE SCALE GENOMIC DNA]</scope>
    <source>
        <strain evidence="2 3">B</strain>
    </source>
</reference>
<evidence type="ECO:0000313" key="3">
    <source>
        <dbReference type="Proteomes" id="UP000016930"/>
    </source>
</evidence>
<dbReference type="OrthoDB" id="10693688at2759"/>
<sequence length="208" mass="20937">MLASSFLLAALAIPAALARPALRLRQSGCNGGIPGEVDIAANITLIANDSNAANSGGQSLPLVALVTSDVGVETLYVLATQATAGTGSNTISEFSLNGGSSISGLAPIVPNTFSANLNVESGQVLEFASGDVGQEIPADEYCGIANTDTNGGGVPIPVPLLSLRGDTDDFALCTAGDLDIVVFQPTADNGGAYSFDSCTSVDILIFEQ</sequence>
<dbReference type="EMBL" id="KB445802">
    <property type="protein sequence ID" value="EMD34867.1"/>
    <property type="molecule type" value="Genomic_DNA"/>
</dbReference>
<gene>
    <name evidence="2" type="ORF">CERSUDRAFT_86307</name>
</gene>
<organism evidence="2 3">
    <name type="scientific">Ceriporiopsis subvermispora (strain B)</name>
    <name type="common">White-rot fungus</name>
    <name type="synonym">Gelatoporia subvermispora</name>
    <dbReference type="NCBI Taxonomy" id="914234"/>
    <lineage>
        <taxon>Eukaryota</taxon>
        <taxon>Fungi</taxon>
        <taxon>Dikarya</taxon>
        <taxon>Basidiomycota</taxon>
        <taxon>Agaricomycotina</taxon>
        <taxon>Agaricomycetes</taxon>
        <taxon>Polyporales</taxon>
        <taxon>Gelatoporiaceae</taxon>
        <taxon>Gelatoporia</taxon>
    </lineage>
</organism>
<evidence type="ECO:0000313" key="2">
    <source>
        <dbReference type="EMBL" id="EMD34867.1"/>
    </source>
</evidence>
<feature type="signal peptide" evidence="1">
    <location>
        <begin position="1"/>
        <end position="18"/>
    </location>
</feature>
<dbReference type="Proteomes" id="UP000016930">
    <property type="component" value="Unassembled WGS sequence"/>
</dbReference>
<keyword evidence="3" id="KW-1185">Reference proteome</keyword>
<evidence type="ECO:0000256" key="1">
    <source>
        <dbReference type="SAM" id="SignalP"/>
    </source>
</evidence>
<proteinExistence type="predicted"/>